<comment type="subcellular location">
    <subcellularLocation>
        <location evidence="1">Membrane</location>
    </subcellularLocation>
</comment>
<keyword evidence="9" id="KW-1185">Reference proteome</keyword>
<dbReference type="WBParaSite" id="nRc.2.0.1.t26910-RA">
    <property type="protein sequence ID" value="nRc.2.0.1.t26910-RA"/>
    <property type="gene ID" value="nRc.2.0.1.g26910"/>
</dbReference>
<evidence type="ECO:0000313" key="9">
    <source>
        <dbReference type="Proteomes" id="UP000887565"/>
    </source>
</evidence>
<dbReference type="PRINTS" id="PR01347">
    <property type="entry name" value="EPHRIN"/>
</dbReference>
<keyword evidence="4" id="KW-1015">Disulfide bond</keyword>
<dbReference type="AlphaFoldDB" id="A0A915JL61"/>
<evidence type="ECO:0000256" key="3">
    <source>
        <dbReference type="ARBA" id="ARBA00023136"/>
    </source>
</evidence>
<evidence type="ECO:0000256" key="6">
    <source>
        <dbReference type="PROSITE-ProRule" id="PRU00884"/>
    </source>
</evidence>
<dbReference type="InterPro" id="IPR031328">
    <property type="entry name" value="Ephrin"/>
</dbReference>
<protein>
    <submittedName>
        <fullName evidence="10">Ephrin RBD domain-containing protein</fullName>
    </submittedName>
</protein>
<accession>A0A915JL61</accession>
<sequence>LRFRADTTDHVINVNIRDQLNIRCPVYNKSVLNDEHHFEYSEIYSVPKWSYDNCVLTSEAKIVGVCRNSVIVPESIITVVFREFTPLPSGLEFTPGKSYYFITTSDGSQAGLSNRKGGLCSTKNMKLKFIVHHQIQSKNLHI</sequence>
<dbReference type="Gene3D" id="2.60.40.420">
    <property type="entry name" value="Cupredoxins - blue copper proteins"/>
    <property type="match status" value="1"/>
</dbReference>
<evidence type="ECO:0000256" key="7">
    <source>
        <dbReference type="RuleBase" id="RU004375"/>
    </source>
</evidence>
<dbReference type="Proteomes" id="UP000887565">
    <property type="component" value="Unplaced"/>
</dbReference>
<dbReference type="InterPro" id="IPR001799">
    <property type="entry name" value="Ephrin_RBD"/>
</dbReference>
<evidence type="ECO:0000256" key="1">
    <source>
        <dbReference type="ARBA" id="ARBA00004370"/>
    </source>
</evidence>
<dbReference type="CDD" id="cd02675">
    <property type="entry name" value="Ephrin_ectodomain"/>
    <property type="match status" value="1"/>
</dbReference>
<dbReference type="Pfam" id="PF00812">
    <property type="entry name" value="Ephrin"/>
    <property type="match status" value="1"/>
</dbReference>
<name>A0A915JL61_ROMCU</name>
<dbReference type="PANTHER" id="PTHR11304">
    <property type="entry name" value="EPHRIN"/>
    <property type="match status" value="1"/>
</dbReference>
<evidence type="ECO:0000256" key="4">
    <source>
        <dbReference type="ARBA" id="ARBA00023157"/>
    </source>
</evidence>
<keyword evidence="5" id="KW-0325">Glycoprotein</keyword>
<comment type="similarity">
    <text evidence="6 7">Belongs to the ephrin family.</text>
</comment>
<comment type="caution">
    <text evidence="6">Lacks conserved residue(s) required for the propagation of feature annotation.</text>
</comment>
<evidence type="ECO:0000259" key="8">
    <source>
        <dbReference type="PROSITE" id="PS51551"/>
    </source>
</evidence>
<evidence type="ECO:0000313" key="10">
    <source>
        <dbReference type="WBParaSite" id="nRc.2.0.1.t26910-RA"/>
    </source>
</evidence>
<dbReference type="GO" id="GO:0046875">
    <property type="term" value="F:ephrin receptor binding"/>
    <property type="evidence" value="ECO:0007669"/>
    <property type="project" value="TreeGrafter"/>
</dbReference>
<proteinExistence type="inferred from homology"/>
<feature type="domain" description="Ephrin RBD" evidence="8">
    <location>
        <begin position="1"/>
        <end position="131"/>
    </location>
</feature>
<dbReference type="GO" id="GO:0007411">
    <property type="term" value="P:axon guidance"/>
    <property type="evidence" value="ECO:0007669"/>
    <property type="project" value="TreeGrafter"/>
</dbReference>
<evidence type="ECO:0000256" key="2">
    <source>
        <dbReference type="ARBA" id="ARBA00022729"/>
    </source>
</evidence>
<dbReference type="GO" id="GO:0048013">
    <property type="term" value="P:ephrin receptor signaling pathway"/>
    <property type="evidence" value="ECO:0007669"/>
    <property type="project" value="TreeGrafter"/>
</dbReference>
<evidence type="ECO:0000256" key="5">
    <source>
        <dbReference type="ARBA" id="ARBA00023180"/>
    </source>
</evidence>
<dbReference type="OMA" id="FKEDTRY"/>
<keyword evidence="3 7" id="KW-0472">Membrane</keyword>
<dbReference type="GO" id="GO:0005886">
    <property type="term" value="C:plasma membrane"/>
    <property type="evidence" value="ECO:0007669"/>
    <property type="project" value="TreeGrafter"/>
</dbReference>
<dbReference type="PANTHER" id="PTHR11304:SF29">
    <property type="entry name" value="EPHRIN"/>
    <property type="match status" value="1"/>
</dbReference>
<dbReference type="InterPro" id="IPR008972">
    <property type="entry name" value="Cupredoxin"/>
</dbReference>
<dbReference type="SUPFAM" id="SSF49503">
    <property type="entry name" value="Cupredoxins"/>
    <property type="match status" value="1"/>
</dbReference>
<dbReference type="PROSITE" id="PS51551">
    <property type="entry name" value="EPHRIN_RBD_2"/>
    <property type="match status" value="1"/>
</dbReference>
<keyword evidence="2" id="KW-0732">Signal</keyword>
<reference evidence="10" key="1">
    <citation type="submission" date="2022-11" db="UniProtKB">
        <authorList>
            <consortium name="WormBaseParasite"/>
        </authorList>
    </citation>
    <scope>IDENTIFICATION</scope>
</reference>
<organism evidence="9 10">
    <name type="scientific">Romanomermis culicivorax</name>
    <name type="common">Nematode worm</name>
    <dbReference type="NCBI Taxonomy" id="13658"/>
    <lineage>
        <taxon>Eukaryota</taxon>
        <taxon>Metazoa</taxon>
        <taxon>Ecdysozoa</taxon>
        <taxon>Nematoda</taxon>
        <taxon>Enoplea</taxon>
        <taxon>Dorylaimia</taxon>
        <taxon>Mermithida</taxon>
        <taxon>Mermithoidea</taxon>
        <taxon>Mermithidae</taxon>
        <taxon>Romanomermis</taxon>
    </lineage>
</organism>